<feature type="domain" description="Up-regulated during septation protein 1" evidence="2">
    <location>
        <begin position="69"/>
        <end position="178"/>
    </location>
</feature>
<feature type="coiled-coil region" evidence="1">
    <location>
        <begin position="324"/>
        <end position="379"/>
    </location>
</feature>
<feature type="domain" description="DUF7801" evidence="3">
    <location>
        <begin position="394"/>
        <end position="477"/>
    </location>
</feature>
<evidence type="ECO:0000256" key="1">
    <source>
        <dbReference type="SAM" id="Coils"/>
    </source>
</evidence>
<sequence>MPTSPLLPSRSPLRIRDSQLSKAQHRPINIVTDDQRWSLALELDDMWHMKPIEELPPPTTLVQNDMFTQLLISQATLDSNDFEVLSFEQVELLKKEYQDLCDHISTISRNIQLETRIKNISRSLGNMNNSRDSMLYLQRQTQTNELRLNELIQKYEYLSAKAFDIKESLLKHTAGVLNKGMQTATKGGEDEGDGEIEKQEILSKLHEIVSRYCHCSTQNKDPLTLLRIADQSLSSLNKDPNLTPLELDHVKRLKNLLLTKLTNMDTMLSALWMQASFYTQKKNAYMSELRQYQSELAQLTKWKQEKHKTQAASTSSSSSDNPYKQQLMELAKRFESNIDQQRRLVEQNTEKYKQIAQECKQLEEKVKQLDHLIVEKTRMIDQRDWKITRLKEELKSPNDAAQNVQAMLDKREMMWRAQKATTERNFDTLLNNYDELTITAMEFDSNRMKYERTVDQLRTSIHQLESQLIEERMKKVGHGAAGNTTQLRKEFRMLMSDIKLTHEQRMHREVQEKLKIKMQLEQLQAEQNKQSNKVSHSIQVQTDS</sequence>
<proteinExistence type="predicted"/>
<dbReference type="Pfam" id="PF25078">
    <property type="entry name" value="DUF7801"/>
    <property type="match status" value="1"/>
</dbReference>
<evidence type="ECO:0000313" key="4">
    <source>
        <dbReference type="EMBL" id="ORE08313.1"/>
    </source>
</evidence>
<dbReference type="EMBL" id="KV921890">
    <property type="protein sequence ID" value="ORE08313.1"/>
    <property type="molecule type" value="Genomic_DNA"/>
</dbReference>
<dbReference type="OrthoDB" id="5569911at2759"/>
<gene>
    <name evidence="4" type="ORF">BCV72DRAFT_91587</name>
</gene>
<evidence type="ECO:0000259" key="2">
    <source>
        <dbReference type="Pfam" id="PF15456"/>
    </source>
</evidence>
<keyword evidence="1" id="KW-0175">Coiled coil</keyword>
<protein>
    <submittedName>
        <fullName evidence="4">Uncharacterized protein</fullName>
    </submittedName>
</protein>
<dbReference type="InterPro" id="IPR056703">
    <property type="entry name" value="DUF7801"/>
</dbReference>
<feature type="coiled-coil region" evidence="1">
    <location>
        <begin position="506"/>
        <end position="533"/>
    </location>
</feature>
<dbReference type="Proteomes" id="UP000242414">
    <property type="component" value="Unassembled WGS sequence"/>
</dbReference>
<feature type="coiled-coil region" evidence="1">
    <location>
        <begin position="447"/>
        <end position="474"/>
    </location>
</feature>
<reference evidence="4" key="1">
    <citation type="journal article" date="2016" name="Proc. Natl. Acad. Sci. U.S.A.">
        <title>Lipid metabolic changes in an early divergent fungus govern the establishment of a mutualistic symbiosis with endobacteria.</title>
        <authorList>
            <person name="Lastovetsky O.A."/>
            <person name="Gaspar M.L."/>
            <person name="Mondo S.J."/>
            <person name="LaButti K.M."/>
            <person name="Sandor L."/>
            <person name="Grigoriev I.V."/>
            <person name="Henry S.A."/>
            <person name="Pawlowska T.E."/>
        </authorList>
    </citation>
    <scope>NUCLEOTIDE SEQUENCE [LARGE SCALE GENOMIC DNA]</scope>
    <source>
        <strain evidence="4">ATCC 52814</strain>
    </source>
</reference>
<evidence type="ECO:0000259" key="3">
    <source>
        <dbReference type="Pfam" id="PF25078"/>
    </source>
</evidence>
<dbReference type="InterPro" id="IPR029191">
    <property type="entry name" value="Uds1"/>
</dbReference>
<organism evidence="4">
    <name type="scientific">Rhizopus microsporus var. microsporus</name>
    <dbReference type="NCBI Taxonomy" id="86635"/>
    <lineage>
        <taxon>Eukaryota</taxon>
        <taxon>Fungi</taxon>
        <taxon>Fungi incertae sedis</taxon>
        <taxon>Mucoromycota</taxon>
        <taxon>Mucoromycotina</taxon>
        <taxon>Mucoromycetes</taxon>
        <taxon>Mucorales</taxon>
        <taxon>Mucorineae</taxon>
        <taxon>Rhizopodaceae</taxon>
        <taxon>Rhizopus</taxon>
    </lineage>
</organism>
<dbReference type="Pfam" id="PF15456">
    <property type="entry name" value="Uds1"/>
    <property type="match status" value="1"/>
</dbReference>
<dbReference type="AlphaFoldDB" id="A0A1X0R8H5"/>
<accession>A0A1X0R8H5</accession>
<dbReference type="VEuPathDB" id="FungiDB:BCV72DRAFT_91587"/>
<name>A0A1X0R8H5_RHIZD</name>